<organism evidence="5 6">
    <name type="scientific">Marivirga salinarum</name>
    <dbReference type="NCBI Taxonomy" id="3059078"/>
    <lineage>
        <taxon>Bacteria</taxon>
        <taxon>Pseudomonadati</taxon>
        <taxon>Bacteroidota</taxon>
        <taxon>Cytophagia</taxon>
        <taxon>Cytophagales</taxon>
        <taxon>Marivirgaceae</taxon>
        <taxon>Marivirga</taxon>
    </lineage>
</organism>
<dbReference type="GO" id="GO:0003700">
    <property type="term" value="F:DNA-binding transcription factor activity"/>
    <property type="evidence" value="ECO:0007669"/>
    <property type="project" value="InterPro"/>
</dbReference>
<evidence type="ECO:0000313" key="5">
    <source>
        <dbReference type="EMBL" id="WKK75812.2"/>
    </source>
</evidence>
<name>A0AA49JBM5_9BACT</name>
<dbReference type="SUPFAM" id="SSF46785">
    <property type="entry name" value="Winged helix' DNA-binding domain"/>
    <property type="match status" value="1"/>
</dbReference>
<dbReference type="KEGG" id="msaa:QYS49_31055"/>
<dbReference type="InterPro" id="IPR051011">
    <property type="entry name" value="Metal_resp_trans_reg"/>
</dbReference>
<dbReference type="AlphaFoldDB" id="A0AA49JBM5"/>
<dbReference type="InterPro" id="IPR001845">
    <property type="entry name" value="HTH_ArsR_DNA-bd_dom"/>
</dbReference>
<dbReference type="InterPro" id="IPR036390">
    <property type="entry name" value="WH_DNA-bd_sf"/>
</dbReference>
<keyword evidence="3" id="KW-0804">Transcription</keyword>
<dbReference type="PROSITE" id="PS50987">
    <property type="entry name" value="HTH_ARSR_2"/>
    <property type="match status" value="1"/>
</dbReference>
<dbReference type="Gene3D" id="1.10.10.10">
    <property type="entry name" value="Winged helix-like DNA-binding domain superfamily/Winged helix DNA-binding domain"/>
    <property type="match status" value="1"/>
</dbReference>
<dbReference type="PANTHER" id="PTHR43132">
    <property type="entry name" value="ARSENICAL RESISTANCE OPERON REPRESSOR ARSR-RELATED"/>
    <property type="match status" value="1"/>
</dbReference>
<dbReference type="Proteomes" id="UP001230496">
    <property type="component" value="Chromosome"/>
</dbReference>
<evidence type="ECO:0000256" key="2">
    <source>
        <dbReference type="ARBA" id="ARBA00023125"/>
    </source>
</evidence>
<dbReference type="GO" id="GO:0003677">
    <property type="term" value="F:DNA binding"/>
    <property type="evidence" value="ECO:0007669"/>
    <property type="project" value="UniProtKB-KW"/>
</dbReference>
<keyword evidence="1" id="KW-0805">Transcription regulation</keyword>
<gene>
    <name evidence="5" type="ORF">QYS49_31055</name>
</gene>
<proteinExistence type="predicted"/>
<dbReference type="EMBL" id="CP129971">
    <property type="protein sequence ID" value="WKK75812.2"/>
    <property type="molecule type" value="Genomic_DNA"/>
</dbReference>
<sequence>MKVMEVQKNDKKLAAMAKVLKAVANHNRLRIVQLLLDHGEMTVNEICEKLENCEQSLLSHHLAALKEAGILSSRRDGRKIYYSSAKKEIENLLNCIENCCE</sequence>
<evidence type="ECO:0000256" key="3">
    <source>
        <dbReference type="ARBA" id="ARBA00023163"/>
    </source>
</evidence>
<dbReference type="InterPro" id="IPR011991">
    <property type="entry name" value="ArsR-like_HTH"/>
</dbReference>
<accession>A0AA49JBM5</accession>
<reference evidence="5 6" key="1">
    <citation type="submission" date="2023-08" db="EMBL/GenBank/DDBJ databases">
        <title>Comparative genomics and taxonomic characterization of three novel marine species of genus Marivirga.</title>
        <authorList>
            <person name="Muhammad N."/>
            <person name="Kim S.-G."/>
        </authorList>
    </citation>
    <scope>NUCLEOTIDE SEQUENCE [LARGE SCALE GENOMIC DNA]</scope>
    <source>
        <strain evidence="5 6">BDSF4-3</strain>
    </source>
</reference>
<keyword evidence="6" id="KW-1185">Reference proteome</keyword>
<evidence type="ECO:0000259" key="4">
    <source>
        <dbReference type="PROSITE" id="PS50987"/>
    </source>
</evidence>
<dbReference type="Pfam" id="PF01022">
    <property type="entry name" value="HTH_5"/>
    <property type="match status" value="1"/>
</dbReference>
<keyword evidence="2" id="KW-0238">DNA-binding</keyword>
<dbReference type="PANTHER" id="PTHR43132:SF2">
    <property type="entry name" value="ARSENICAL RESISTANCE OPERON REPRESSOR ARSR-RELATED"/>
    <property type="match status" value="1"/>
</dbReference>
<dbReference type="InterPro" id="IPR036388">
    <property type="entry name" value="WH-like_DNA-bd_sf"/>
</dbReference>
<evidence type="ECO:0000256" key="1">
    <source>
        <dbReference type="ARBA" id="ARBA00023015"/>
    </source>
</evidence>
<dbReference type="SMART" id="SM00418">
    <property type="entry name" value="HTH_ARSR"/>
    <property type="match status" value="1"/>
</dbReference>
<dbReference type="CDD" id="cd00090">
    <property type="entry name" value="HTH_ARSR"/>
    <property type="match status" value="1"/>
</dbReference>
<dbReference type="NCBIfam" id="NF033788">
    <property type="entry name" value="HTH_metalloreg"/>
    <property type="match status" value="1"/>
</dbReference>
<dbReference type="RefSeq" id="WP_308350958.1">
    <property type="nucleotide sequence ID" value="NZ_CP129971.1"/>
</dbReference>
<feature type="domain" description="HTH arsR-type" evidence="4">
    <location>
        <begin position="8"/>
        <end position="101"/>
    </location>
</feature>
<dbReference type="PRINTS" id="PR00778">
    <property type="entry name" value="HTHARSR"/>
</dbReference>
<evidence type="ECO:0000313" key="6">
    <source>
        <dbReference type="Proteomes" id="UP001230496"/>
    </source>
</evidence>
<protein>
    <submittedName>
        <fullName evidence="5">Metalloregulator ArsR/SmtB family transcription factor</fullName>
    </submittedName>
</protein>